<keyword evidence="1" id="KW-0732">Signal</keyword>
<feature type="signal peptide" evidence="1">
    <location>
        <begin position="1"/>
        <end position="23"/>
    </location>
</feature>
<evidence type="ECO:0000313" key="3">
    <source>
        <dbReference type="Proteomes" id="UP000683000"/>
    </source>
</evidence>
<accession>A0A8I3A9J2</accession>
<feature type="chain" id="PRO_5034713078" description="Secreted protein" evidence="1">
    <location>
        <begin position="24"/>
        <end position="68"/>
    </location>
</feature>
<dbReference type="Proteomes" id="UP000683000">
    <property type="component" value="Unassembled WGS sequence"/>
</dbReference>
<comment type="caution">
    <text evidence="2">The sequence shown here is derived from an EMBL/GenBank/DDBJ whole genome shotgun (WGS) entry which is preliminary data.</text>
</comment>
<dbReference type="AlphaFoldDB" id="A0A8I3A9J2"/>
<evidence type="ECO:0008006" key="4">
    <source>
        <dbReference type="Google" id="ProtNLM"/>
    </source>
</evidence>
<keyword evidence="3" id="KW-1185">Reference proteome</keyword>
<sequence>MSPPSKEWPSALFLVSLTRIGSASLPLVDFDRMGQVSLTGAFTGLNFFDNYTLTSSDPSVSSLLRCTP</sequence>
<name>A0A8I3A9J2_9AGAM</name>
<protein>
    <recommendedName>
        <fullName evidence="4">Secreted protein</fullName>
    </recommendedName>
</protein>
<organism evidence="2 3">
    <name type="scientific">Boletus reticuloceps</name>
    <dbReference type="NCBI Taxonomy" id="495285"/>
    <lineage>
        <taxon>Eukaryota</taxon>
        <taxon>Fungi</taxon>
        <taxon>Dikarya</taxon>
        <taxon>Basidiomycota</taxon>
        <taxon>Agaricomycotina</taxon>
        <taxon>Agaricomycetes</taxon>
        <taxon>Agaricomycetidae</taxon>
        <taxon>Boletales</taxon>
        <taxon>Boletineae</taxon>
        <taxon>Boletaceae</taxon>
        <taxon>Boletoideae</taxon>
        <taxon>Boletus</taxon>
    </lineage>
</organism>
<reference evidence="2" key="1">
    <citation type="submission" date="2021-03" db="EMBL/GenBank/DDBJ databases">
        <title>Evolutionary innovations through gain and loss of genes in the ectomycorrhizal Boletales.</title>
        <authorList>
            <person name="Wu G."/>
            <person name="Miyauchi S."/>
            <person name="Morin E."/>
            <person name="Yang Z.-L."/>
            <person name="Xu J."/>
            <person name="Martin F.M."/>
        </authorList>
    </citation>
    <scope>NUCLEOTIDE SEQUENCE</scope>
    <source>
        <strain evidence="2">BR01</strain>
    </source>
</reference>
<dbReference type="EMBL" id="JAGFBS010000017">
    <property type="protein sequence ID" value="KAG6374585.1"/>
    <property type="molecule type" value="Genomic_DNA"/>
</dbReference>
<proteinExistence type="predicted"/>
<evidence type="ECO:0000256" key="1">
    <source>
        <dbReference type="SAM" id="SignalP"/>
    </source>
</evidence>
<evidence type="ECO:0000313" key="2">
    <source>
        <dbReference type="EMBL" id="KAG6374585.1"/>
    </source>
</evidence>
<dbReference type="OrthoDB" id="2503993at2759"/>
<gene>
    <name evidence="2" type="ORF">JVT61DRAFT_3940</name>
</gene>